<organism evidence="1 2">
    <name type="scientific">Orchesella cincta</name>
    <name type="common">Springtail</name>
    <name type="synonym">Podura cincta</name>
    <dbReference type="NCBI Taxonomy" id="48709"/>
    <lineage>
        <taxon>Eukaryota</taxon>
        <taxon>Metazoa</taxon>
        <taxon>Ecdysozoa</taxon>
        <taxon>Arthropoda</taxon>
        <taxon>Hexapoda</taxon>
        <taxon>Collembola</taxon>
        <taxon>Entomobryomorpha</taxon>
        <taxon>Entomobryoidea</taxon>
        <taxon>Orchesellidae</taxon>
        <taxon>Orchesellinae</taxon>
        <taxon>Orchesella</taxon>
    </lineage>
</organism>
<dbReference type="EMBL" id="LJIJ01006918">
    <property type="protein sequence ID" value="ODM86877.1"/>
    <property type="molecule type" value="Genomic_DNA"/>
</dbReference>
<sequence length="70" mass="8199">MDKLPEYLRDTVEWFLGKTRRRRESASASLLEPEAHEVHHDERKLYLESALLETLVSLADLEPLVKKPIE</sequence>
<proteinExistence type="predicted"/>
<dbReference type="Proteomes" id="UP000094527">
    <property type="component" value="Unassembled WGS sequence"/>
</dbReference>
<protein>
    <submittedName>
        <fullName evidence="1">Uncharacterized protein</fullName>
    </submittedName>
</protein>
<evidence type="ECO:0000313" key="2">
    <source>
        <dbReference type="Proteomes" id="UP000094527"/>
    </source>
</evidence>
<dbReference type="AlphaFoldDB" id="A0A1D2M1P4"/>
<comment type="caution">
    <text evidence="1">The sequence shown here is derived from an EMBL/GenBank/DDBJ whole genome shotgun (WGS) entry which is preliminary data.</text>
</comment>
<gene>
    <name evidence="1" type="ORF">Ocin01_19805</name>
</gene>
<reference evidence="1 2" key="1">
    <citation type="journal article" date="2016" name="Genome Biol. Evol.">
        <title>Gene Family Evolution Reflects Adaptation to Soil Environmental Stressors in the Genome of the Collembolan Orchesella cincta.</title>
        <authorList>
            <person name="Faddeeva-Vakhrusheva A."/>
            <person name="Derks M.F."/>
            <person name="Anvar S.Y."/>
            <person name="Agamennone V."/>
            <person name="Suring W."/>
            <person name="Smit S."/>
            <person name="van Straalen N.M."/>
            <person name="Roelofs D."/>
        </authorList>
    </citation>
    <scope>NUCLEOTIDE SEQUENCE [LARGE SCALE GENOMIC DNA]</scope>
    <source>
        <tissue evidence="1">Mixed pool</tissue>
    </source>
</reference>
<dbReference type="OrthoDB" id="8170117at2759"/>
<keyword evidence="2" id="KW-1185">Reference proteome</keyword>
<evidence type="ECO:0000313" key="1">
    <source>
        <dbReference type="EMBL" id="ODM86877.1"/>
    </source>
</evidence>
<name>A0A1D2M1P4_ORCCI</name>
<accession>A0A1D2M1P4</accession>